<dbReference type="EMBL" id="CP011546">
    <property type="protein sequence ID" value="AKK10388.1"/>
    <property type="molecule type" value="Genomic_DNA"/>
</dbReference>
<comment type="similarity">
    <text evidence="2 10">Belongs to the binding-protein-dependent transport system permease family. MalFG subfamily.</text>
</comment>
<feature type="domain" description="ABC transmembrane type-1" evidence="12">
    <location>
        <begin position="236"/>
        <end position="456"/>
    </location>
</feature>
<dbReference type="AlphaFoldDB" id="A0A0G3HEI9"/>
<evidence type="ECO:0000256" key="9">
    <source>
        <dbReference type="RuleBase" id="RU363032"/>
    </source>
</evidence>
<feature type="transmembrane region" description="Helical" evidence="9">
    <location>
        <begin position="369"/>
        <end position="387"/>
    </location>
</feature>
<dbReference type="SUPFAM" id="SSF160964">
    <property type="entry name" value="MalF N-terminal region-like"/>
    <property type="match status" value="1"/>
</dbReference>
<comment type="subcellular location">
    <subcellularLocation>
        <location evidence="1 9">Cell membrane</location>
        <topology evidence="1 9">Multi-pass membrane protein</topology>
    </subcellularLocation>
</comment>
<evidence type="ECO:0000256" key="1">
    <source>
        <dbReference type="ARBA" id="ARBA00004651"/>
    </source>
</evidence>
<evidence type="ECO:0000259" key="12">
    <source>
        <dbReference type="PROSITE" id="PS50928"/>
    </source>
</evidence>
<name>A0A0G3HEI9_9CORY</name>
<evidence type="ECO:0000256" key="2">
    <source>
        <dbReference type="ARBA" id="ARBA00009047"/>
    </source>
</evidence>
<keyword evidence="4 10" id="KW-1003">Cell membrane</keyword>
<proteinExistence type="inferred from homology"/>
<evidence type="ECO:0000256" key="7">
    <source>
        <dbReference type="ARBA" id="ARBA00022989"/>
    </source>
</evidence>
<accession>A0A0G3HEI9</accession>
<dbReference type="GO" id="GO:0015423">
    <property type="term" value="F:ABC-type maltose transporter activity"/>
    <property type="evidence" value="ECO:0007669"/>
    <property type="project" value="TreeGrafter"/>
</dbReference>
<dbReference type="Gene3D" id="1.10.3720.10">
    <property type="entry name" value="MetI-like"/>
    <property type="match status" value="1"/>
</dbReference>
<feature type="transmembrane region" description="Helical" evidence="9">
    <location>
        <begin position="171"/>
        <end position="197"/>
    </location>
</feature>
<protein>
    <recommendedName>
        <fullName evidence="10">Maltose/maltodextrin transport system permease protein</fullName>
    </recommendedName>
</protein>
<dbReference type="GO" id="GO:0042956">
    <property type="term" value="P:maltodextrin transmembrane transport"/>
    <property type="evidence" value="ECO:0007669"/>
    <property type="project" value="TreeGrafter"/>
</dbReference>
<dbReference type="Pfam" id="PF00528">
    <property type="entry name" value="BPD_transp_1"/>
    <property type="match status" value="1"/>
</dbReference>
<evidence type="ECO:0000313" key="13">
    <source>
        <dbReference type="EMBL" id="AKK10388.1"/>
    </source>
</evidence>
<feature type="transmembrane region" description="Helical" evidence="9">
    <location>
        <begin position="114"/>
        <end position="134"/>
    </location>
</feature>
<dbReference type="CDD" id="cd06261">
    <property type="entry name" value="TM_PBP2"/>
    <property type="match status" value="1"/>
</dbReference>
<dbReference type="InterPro" id="IPR000515">
    <property type="entry name" value="MetI-like"/>
</dbReference>
<reference evidence="14" key="2">
    <citation type="submission" date="2015-05" db="EMBL/GenBank/DDBJ databases">
        <title>Complete genome sequence of Corynebacterium uterequi DSM 45634, isolated from the uterus of a maiden mare.</title>
        <authorList>
            <person name="Ruckert C."/>
            <person name="Albersmeier A."/>
            <person name="Winkler A."/>
            <person name="Tauch A."/>
        </authorList>
    </citation>
    <scope>NUCLEOTIDE SEQUENCE [LARGE SCALE GENOMIC DNA]</scope>
    <source>
        <strain evidence="14">DSM 45634</strain>
    </source>
</reference>
<evidence type="ECO:0000313" key="14">
    <source>
        <dbReference type="Proteomes" id="UP000035548"/>
    </source>
</evidence>
<reference evidence="13 14" key="1">
    <citation type="journal article" date="2015" name="Genome Announc.">
        <title>Virulence Factor Genes Detected in the Complete Genome Sequence of Corynebacterium uterequi DSM 45634, Isolated from the Uterus of a Maiden Mare.</title>
        <authorList>
            <person name="Ruckert C."/>
            <person name="Kriete M."/>
            <person name="Jaenicke S."/>
            <person name="Winkler A."/>
            <person name="Tauch A."/>
        </authorList>
    </citation>
    <scope>NUCLEOTIDE SEQUENCE [LARGE SCALE GENOMIC DNA]</scope>
    <source>
        <strain evidence="13 14">DSM 45634</strain>
    </source>
</reference>
<feature type="transmembrane region" description="Helical" evidence="9">
    <location>
        <begin position="231"/>
        <end position="259"/>
    </location>
</feature>
<keyword evidence="8 9" id="KW-0472">Membrane</keyword>
<dbReference type="PATRIC" id="fig|1072256.5.peg.362"/>
<evidence type="ECO:0000256" key="3">
    <source>
        <dbReference type="ARBA" id="ARBA00022448"/>
    </source>
</evidence>
<evidence type="ECO:0000256" key="11">
    <source>
        <dbReference type="SAM" id="MobiDB-lite"/>
    </source>
</evidence>
<evidence type="ECO:0000256" key="8">
    <source>
        <dbReference type="ARBA" id="ARBA00023136"/>
    </source>
</evidence>
<dbReference type="OrthoDB" id="3810889at2"/>
<dbReference type="PANTHER" id="PTHR47314">
    <property type="entry name" value="MALTOSE/MALTODEXTRIN TRANSPORT SYSTEM PERMEASE PROTEIN MALF"/>
    <property type="match status" value="1"/>
</dbReference>
<feature type="region of interest" description="Disordered" evidence="11">
    <location>
        <begin position="1"/>
        <end position="23"/>
    </location>
</feature>
<dbReference type="STRING" id="1072256.CUTER_01860"/>
<feature type="transmembrane region" description="Helical" evidence="9">
    <location>
        <begin position="64"/>
        <end position="86"/>
    </location>
</feature>
<sequence length="470" mass="51697">MTTDVAPPLGAATEATAPPVPNQDTEHWYALRRAWLEGDGLTKASFVVHGLGNLARKQFVKGGLWLAIEVAFLGWYLTTGLSYLAALPGLGGDGSQERVQVDGFWVYQTSPPSVVVLLQGVLAVVALIAFFWWATIAGRSAYKAQTQVAEHGRARSLRGDLTALTHEDAPWLLMSLPTAGIVVFTILPLVFMISMAFTSYDSANAQYFSWVGLDNFATVLSDNGGAVNGRIFLQVLIWTLVWAFFATFLNFFLGMFLAMLINRRTTRGKGFWRAVFSLSIAVPQFVTLLVVRTMLQPEGIINRLLLDAGLIDSALPFFTDVTWARVTVIIVNLWIGIPYTIMQITGILQNIPGELYEAARIDGANVWHTFRYITMPYMIFVMTPYLITTFTANVNNFNVIYLLSGGGPTPVGASAGSTDLLITWLYKLTVDRGDFNLGAVIGILTFVVLAVVALVTYRRSGSYQNEEGFR</sequence>
<feature type="transmembrane region" description="Helical" evidence="9">
    <location>
        <begin position="435"/>
        <end position="457"/>
    </location>
</feature>
<keyword evidence="3 9" id="KW-0813">Transport</keyword>
<dbReference type="PANTHER" id="PTHR47314:SF1">
    <property type="entry name" value="MALTOSE_MALTODEXTRIN TRANSPORT SYSTEM PERMEASE PROTEIN MALF"/>
    <property type="match status" value="1"/>
</dbReference>
<dbReference type="InterPro" id="IPR035906">
    <property type="entry name" value="MetI-like_sf"/>
</dbReference>
<dbReference type="RefSeq" id="WP_082121220.1">
    <property type="nucleotide sequence ID" value="NZ_CP011546.1"/>
</dbReference>
<evidence type="ECO:0000256" key="4">
    <source>
        <dbReference type="ARBA" id="ARBA00022475"/>
    </source>
</evidence>
<comment type="function">
    <text evidence="10">Part of the ABC transporter complex MalEFGK involved in maltose/maltodextrin import. Probably responsible for the translocation of the substrate across the membrane.</text>
</comment>
<organism evidence="13 14">
    <name type="scientific">Corynebacterium uterequi</name>
    <dbReference type="NCBI Taxonomy" id="1072256"/>
    <lineage>
        <taxon>Bacteria</taxon>
        <taxon>Bacillati</taxon>
        <taxon>Actinomycetota</taxon>
        <taxon>Actinomycetes</taxon>
        <taxon>Mycobacteriales</taxon>
        <taxon>Corynebacteriaceae</taxon>
        <taxon>Corynebacterium</taxon>
    </lineage>
</organism>
<evidence type="ECO:0000256" key="6">
    <source>
        <dbReference type="ARBA" id="ARBA00022692"/>
    </source>
</evidence>
<dbReference type="Proteomes" id="UP000035548">
    <property type="component" value="Chromosome"/>
</dbReference>
<gene>
    <name evidence="13" type="primary">malF</name>
    <name evidence="13" type="ORF">CUTER_01860</name>
</gene>
<evidence type="ECO:0000256" key="5">
    <source>
        <dbReference type="ARBA" id="ARBA00022597"/>
    </source>
</evidence>
<evidence type="ECO:0000256" key="10">
    <source>
        <dbReference type="RuleBase" id="RU367050"/>
    </source>
</evidence>
<keyword evidence="14" id="KW-1185">Reference proteome</keyword>
<keyword evidence="5 10" id="KW-0762">Sugar transport</keyword>
<keyword evidence="6 9" id="KW-0812">Transmembrane</keyword>
<dbReference type="GO" id="GO:1990060">
    <property type="term" value="C:maltose transport complex"/>
    <property type="evidence" value="ECO:0007669"/>
    <property type="project" value="TreeGrafter"/>
</dbReference>
<keyword evidence="7 9" id="KW-1133">Transmembrane helix</keyword>
<dbReference type="KEGG" id="cut:CUTER_01860"/>
<dbReference type="PROSITE" id="PS50928">
    <property type="entry name" value="ABC_TM1"/>
    <property type="match status" value="1"/>
</dbReference>
<feature type="transmembrane region" description="Helical" evidence="9">
    <location>
        <begin position="323"/>
        <end position="348"/>
    </location>
</feature>
<feature type="transmembrane region" description="Helical" evidence="9">
    <location>
        <begin position="271"/>
        <end position="295"/>
    </location>
</feature>
<dbReference type="SUPFAM" id="SSF161098">
    <property type="entry name" value="MetI-like"/>
    <property type="match status" value="1"/>
</dbReference>